<name>A0A2Z4GA21_9BACT</name>
<keyword evidence="1" id="KW-0472">Membrane</keyword>
<dbReference type="Proteomes" id="UP000249873">
    <property type="component" value="Chromosome"/>
</dbReference>
<keyword evidence="5" id="KW-1185">Reference proteome</keyword>
<dbReference type="InterPro" id="IPR050330">
    <property type="entry name" value="Bact_OuterMem_StrucFunc"/>
</dbReference>
<dbReference type="OrthoDB" id="9763897at2"/>
<dbReference type="GO" id="GO:0016020">
    <property type="term" value="C:membrane"/>
    <property type="evidence" value="ECO:0007669"/>
    <property type="project" value="UniProtKB-UniRule"/>
</dbReference>
<accession>A0A2Z4GA21</accession>
<dbReference type="PROSITE" id="PS51123">
    <property type="entry name" value="OMPA_2"/>
    <property type="match status" value="1"/>
</dbReference>
<evidence type="ECO:0000313" key="5">
    <source>
        <dbReference type="Proteomes" id="UP000249873"/>
    </source>
</evidence>
<feature type="region of interest" description="Disordered" evidence="2">
    <location>
        <begin position="154"/>
        <end position="179"/>
    </location>
</feature>
<dbReference type="AlphaFoldDB" id="A0A2Z4GA21"/>
<dbReference type="PANTHER" id="PTHR30329:SF21">
    <property type="entry name" value="LIPOPROTEIN YIAD-RELATED"/>
    <property type="match status" value="1"/>
</dbReference>
<dbReference type="EMBL" id="CP029480">
    <property type="protein sequence ID" value="AWV98089.1"/>
    <property type="molecule type" value="Genomic_DNA"/>
</dbReference>
<evidence type="ECO:0000256" key="1">
    <source>
        <dbReference type="PROSITE-ProRule" id="PRU00473"/>
    </source>
</evidence>
<dbReference type="SUPFAM" id="SSF103088">
    <property type="entry name" value="OmpA-like"/>
    <property type="match status" value="1"/>
</dbReference>
<protein>
    <recommendedName>
        <fullName evidence="3">OmpA-like domain-containing protein</fullName>
    </recommendedName>
</protein>
<dbReference type="Pfam" id="PF00691">
    <property type="entry name" value="OmpA"/>
    <property type="match status" value="1"/>
</dbReference>
<dbReference type="KEGG" id="als:DJ013_07845"/>
<evidence type="ECO:0000256" key="2">
    <source>
        <dbReference type="SAM" id="MobiDB-lite"/>
    </source>
</evidence>
<dbReference type="CDD" id="cd07185">
    <property type="entry name" value="OmpA_C-like"/>
    <property type="match status" value="1"/>
</dbReference>
<dbReference type="RefSeq" id="WP_111371191.1">
    <property type="nucleotide sequence ID" value="NZ_CP029480.1"/>
</dbReference>
<dbReference type="InterPro" id="IPR036737">
    <property type="entry name" value="OmpA-like_sf"/>
</dbReference>
<gene>
    <name evidence="4" type="ORF">DJ013_07845</name>
</gene>
<feature type="domain" description="OmpA-like" evidence="3">
    <location>
        <begin position="62"/>
        <end position="179"/>
    </location>
</feature>
<dbReference type="Gene3D" id="3.30.1330.60">
    <property type="entry name" value="OmpA-like domain"/>
    <property type="match status" value="1"/>
</dbReference>
<organism evidence="4 5">
    <name type="scientific">Arcticibacterium luteifluviistationis</name>
    <dbReference type="NCBI Taxonomy" id="1784714"/>
    <lineage>
        <taxon>Bacteria</taxon>
        <taxon>Pseudomonadati</taxon>
        <taxon>Bacteroidota</taxon>
        <taxon>Cytophagia</taxon>
        <taxon>Cytophagales</taxon>
        <taxon>Leadbetterellaceae</taxon>
        <taxon>Arcticibacterium</taxon>
    </lineage>
</organism>
<sequence>MNRILIPLLIVLWSLLYSWFWNCERKPHCSTGEYDGNNMAVIAPAEPEVEVVEPAPITEEAAAEELLFEPLDVYFETAKSSITHTEEIDNFLSTAKKYLAAHPDKKLSIVGHTDSDGTDVTNDRLSLVRANLLKDFLVKDGFNANQLITSGKGEMMPLASNDTPEGKAKNRRATVKLAR</sequence>
<dbReference type="PANTHER" id="PTHR30329">
    <property type="entry name" value="STATOR ELEMENT OF FLAGELLAR MOTOR COMPLEX"/>
    <property type="match status" value="1"/>
</dbReference>
<reference evidence="4 5" key="1">
    <citation type="submission" date="2018-05" db="EMBL/GenBank/DDBJ databases">
        <title>Complete genome sequence of Arcticibacterium luteifluviistationis SM1504T, a cytophagaceae bacterium isolated from Arctic surface seawater.</title>
        <authorList>
            <person name="Li Y."/>
            <person name="Qin Q.-L."/>
        </authorList>
    </citation>
    <scope>NUCLEOTIDE SEQUENCE [LARGE SCALE GENOMIC DNA]</scope>
    <source>
        <strain evidence="4 5">SM1504</strain>
    </source>
</reference>
<feature type="compositionally biased region" description="Basic residues" evidence="2">
    <location>
        <begin position="169"/>
        <end position="179"/>
    </location>
</feature>
<evidence type="ECO:0000313" key="4">
    <source>
        <dbReference type="EMBL" id="AWV98089.1"/>
    </source>
</evidence>
<dbReference type="InterPro" id="IPR006665">
    <property type="entry name" value="OmpA-like"/>
</dbReference>
<evidence type="ECO:0000259" key="3">
    <source>
        <dbReference type="PROSITE" id="PS51123"/>
    </source>
</evidence>
<proteinExistence type="predicted"/>